<dbReference type="EMBL" id="JALJOT010000004">
    <property type="protein sequence ID" value="KAK9915994.1"/>
    <property type="molecule type" value="Genomic_DNA"/>
</dbReference>
<proteinExistence type="predicted"/>
<comment type="caution">
    <text evidence="1">The sequence shown here is derived from an EMBL/GenBank/DDBJ whole genome shotgun (WGS) entry which is preliminary data.</text>
</comment>
<name>A0ABR2YXE4_9CHLO</name>
<evidence type="ECO:0000313" key="2">
    <source>
        <dbReference type="Proteomes" id="UP001491310"/>
    </source>
</evidence>
<sequence length="213" mass="23630">MREEGHAVYIGEDSVQDHTHVITWLPDKDGKDQQDTDDGKLRWERRQQVNSHMQLRNPVRVGIAQGTEGTMQQPANQLMMRRPHISGGNWKSCIMAAGAVKCGADGACAAARTALEWPGALQCINPFRIDAGTKWCKDLLQWQQGQGNDVEIPTNLRPRRVTERVRRPPLRRRNPTAATVPVARSDVQAATNSLLHTNLDLPVTGSSDERAGT</sequence>
<keyword evidence="2" id="KW-1185">Reference proteome</keyword>
<protein>
    <submittedName>
        <fullName evidence="1">Uncharacterized protein</fullName>
    </submittedName>
</protein>
<accession>A0ABR2YXE4</accession>
<reference evidence="1 2" key="1">
    <citation type="journal article" date="2024" name="Nat. Commun.">
        <title>Phylogenomics reveals the evolutionary origins of lichenization in chlorophyte algae.</title>
        <authorList>
            <person name="Puginier C."/>
            <person name="Libourel C."/>
            <person name="Otte J."/>
            <person name="Skaloud P."/>
            <person name="Haon M."/>
            <person name="Grisel S."/>
            <person name="Petersen M."/>
            <person name="Berrin J.G."/>
            <person name="Delaux P.M."/>
            <person name="Dal Grande F."/>
            <person name="Keller J."/>
        </authorList>
    </citation>
    <scope>NUCLEOTIDE SEQUENCE [LARGE SCALE GENOMIC DNA]</scope>
    <source>
        <strain evidence="1 2">SAG 216-7</strain>
    </source>
</reference>
<dbReference type="Proteomes" id="UP001491310">
    <property type="component" value="Unassembled WGS sequence"/>
</dbReference>
<organism evidence="1 2">
    <name type="scientific">Coccomyxa subellipsoidea</name>
    <dbReference type="NCBI Taxonomy" id="248742"/>
    <lineage>
        <taxon>Eukaryota</taxon>
        <taxon>Viridiplantae</taxon>
        <taxon>Chlorophyta</taxon>
        <taxon>core chlorophytes</taxon>
        <taxon>Trebouxiophyceae</taxon>
        <taxon>Trebouxiophyceae incertae sedis</taxon>
        <taxon>Coccomyxaceae</taxon>
        <taxon>Coccomyxa</taxon>
    </lineage>
</organism>
<evidence type="ECO:0000313" key="1">
    <source>
        <dbReference type="EMBL" id="KAK9915994.1"/>
    </source>
</evidence>
<gene>
    <name evidence="1" type="ORF">WJX75_007094</name>
</gene>